<name>A0ABM0JQ65_APLCA</name>
<evidence type="ECO:0000256" key="1">
    <source>
        <dbReference type="ARBA" id="ARBA00022786"/>
    </source>
</evidence>
<organism evidence="4 5">
    <name type="scientific">Aplysia californica</name>
    <name type="common">California sea hare</name>
    <dbReference type="NCBI Taxonomy" id="6500"/>
    <lineage>
        <taxon>Eukaryota</taxon>
        <taxon>Metazoa</taxon>
        <taxon>Spiralia</taxon>
        <taxon>Lophotrochozoa</taxon>
        <taxon>Mollusca</taxon>
        <taxon>Gastropoda</taxon>
        <taxon>Heterobranchia</taxon>
        <taxon>Euthyneura</taxon>
        <taxon>Tectipleura</taxon>
        <taxon>Aplysiida</taxon>
        <taxon>Aplysioidea</taxon>
        <taxon>Aplysiidae</taxon>
        <taxon>Aplysia</taxon>
    </lineage>
</organism>
<protein>
    <submittedName>
        <fullName evidence="5">S-phase kinase-associated protein 2 isoform X1</fullName>
    </submittedName>
</protein>
<dbReference type="GO" id="GO:0016301">
    <property type="term" value="F:kinase activity"/>
    <property type="evidence" value="ECO:0007669"/>
    <property type="project" value="UniProtKB-KW"/>
</dbReference>
<feature type="domain" description="F-box" evidence="3">
    <location>
        <begin position="146"/>
        <end position="192"/>
    </location>
</feature>
<dbReference type="SUPFAM" id="SSF81383">
    <property type="entry name" value="F-box domain"/>
    <property type="match status" value="1"/>
</dbReference>
<dbReference type="SMART" id="SM00367">
    <property type="entry name" value="LRR_CC"/>
    <property type="match status" value="5"/>
</dbReference>
<proteinExistence type="predicted"/>
<dbReference type="PANTHER" id="PTHR13318">
    <property type="entry name" value="PARTNER OF PAIRED, ISOFORM B-RELATED"/>
    <property type="match status" value="1"/>
</dbReference>
<feature type="region of interest" description="Disordered" evidence="2">
    <location>
        <begin position="72"/>
        <end position="91"/>
    </location>
</feature>
<feature type="compositionally biased region" description="Basic and acidic residues" evidence="2">
    <location>
        <begin position="1"/>
        <end position="15"/>
    </location>
</feature>
<gene>
    <name evidence="5" type="primary">LOC101864225</name>
</gene>
<keyword evidence="4" id="KW-1185">Reference proteome</keyword>
<dbReference type="SMART" id="SM00256">
    <property type="entry name" value="FBOX"/>
    <property type="match status" value="1"/>
</dbReference>
<dbReference type="SUPFAM" id="SSF52047">
    <property type="entry name" value="RNI-like"/>
    <property type="match status" value="1"/>
</dbReference>
<keyword evidence="5" id="KW-0418">Kinase</keyword>
<reference evidence="5" key="1">
    <citation type="submission" date="2025-08" db="UniProtKB">
        <authorList>
            <consortium name="RefSeq"/>
        </authorList>
    </citation>
    <scope>IDENTIFICATION</scope>
</reference>
<dbReference type="Pfam" id="PF13516">
    <property type="entry name" value="LRR_6"/>
    <property type="match status" value="1"/>
</dbReference>
<accession>A0ABM0JQ65</accession>
<dbReference type="InterPro" id="IPR036047">
    <property type="entry name" value="F-box-like_dom_sf"/>
</dbReference>
<dbReference type="InterPro" id="IPR001611">
    <property type="entry name" value="Leu-rich_rpt"/>
</dbReference>
<dbReference type="Proteomes" id="UP000694888">
    <property type="component" value="Unplaced"/>
</dbReference>
<dbReference type="RefSeq" id="XP_005098954.1">
    <property type="nucleotide sequence ID" value="XM_005098897.3"/>
</dbReference>
<evidence type="ECO:0000313" key="5">
    <source>
        <dbReference type="RefSeq" id="XP_005098954.1"/>
    </source>
</evidence>
<evidence type="ECO:0000259" key="3">
    <source>
        <dbReference type="PROSITE" id="PS50181"/>
    </source>
</evidence>
<dbReference type="InterPro" id="IPR001810">
    <property type="entry name" value="F-box_dom"/>
</dbReference>
<dbReference type="Gene3D" id="3.80.10.10">
    <property type="entry name" value="Ribonuclease Inhibitor"/>
    <property type="match status" value="1"/>
</dbReference>
<dbReference type="Pfam" id="PF12937">
    <property type="entry name" value="F-box-like"/>
    <property type="match status" value="1"/>
</dbReference>
<keyword evidence="1" id="KW-0833">Ubl conjugation pathway</keyword>
<dbReference type="PROSITE" id="PS50181">
    <property type="entry name" value="FBOX"/>
    <property type="match status" value="1"/>
</dbReference>
<evidence type="ECO:0000313" key="4">
    <source>
        <dbReference type="Proteomes" id="UP000694888"/>
    </source>
</evidence>
<keyword evidence="5" id="KW-0808">Transferase</keyword>
<dbReference type="InterPro" id="IPR032675">
    <property type="entry name" value="LRR_dom_sf"/>
</dbReference>
<dbReference type="GeneID" id="101864225"/>
<sequence length="498" mass="56096">MAKRRSESEFPKHEDTGEENQNRPPITRSVSEKRLKRHCGETAADSETVQDPDAPSGEEIADKERFVTPAIVSHDTDSPNCPGESSESSDQAPRILVLNQGANVENPPNASLSGRELLAPDAFLRTPPTVKSKVYLKLGEETYRGFNVFDKLSDEIILEVFHRLPRHMMCTCALVCRRWTRLVCDFSLWRRLDLRKKCIKPGVLKIVLERGVQILRASQCEVMGSFSSTVHGNPDPRSSPLSEDRMYRVQMLDLSMANVETNLVENLLRFCPRLNRISLEHIPISEALLMNLGQNSPHLQSLNLAMCTGTTGDGLKAIFTGCPWLKSLNISWTTMEGDDVRKVAKALPRQMLQLNISGYREKMTDEVVEDILERCPNLKILDLSDSTEVTDASVLKIPKALPHLQTICLSRCYRVNTQTILSLHHAPCLQSINVFGLMRDPSLAVLEEHMSKYRINKDPFSSVARPTPFNSRRHLIWGVSPSPRGLPVDPDSDLFFEY</sequence>
<evidence type="ECO:0000256" key="2">
    <source>
        <dbReference type="SAM" id="MobiDB-lite"/>
    </source>
</evidence>
<dbReference type="InterPro" id="IPR006553">
    <property type="entry name" value="Leu-rich_rpt_Cys-con_subtyp"/>
</dbReference>
<feature type="region of interest" description="Disordered" evidence="2">
    <location>
        <begin position="1"/>
        <end position="67"/>
    </location>
</feature>